<dbReference type="SUPFAM" id="SSF56281">
    <property type="entry name" value="Metallo-hydrolase/oxidoreductase"/>
    <property type="match status" value="1"/>
</dbReference>
<dbReference type="InterPro" id="IPR001279">
    <property type="entry name" value="Metallo-B-lactamas"/>
</dbReference>
<sequence>MKKTILLLVSLFLCLLFAGCGNKTDNKAQGQTVAQEKMTVTVLDVGQADAILLQTEGKNILVDSGLSDNADKLVAELKKLGVKKVDILVATHPHADHIGGMNAVLKNFEIGKIYDSGQVTTSKMYQKYLKTVKEKKIPFALLRASDRIEFGSDGAVLEVLGPQEPLLKDTRSDVNANSIVMRLVYKNFAMMLAADATSETEARILQTFAKDKVRSQVLKVAHHTSKYSNTDAWLEAVKPEVAIASYSKENEYGFPHQVTLKRLSKVGAKYYNTADNGNVKVITDGESYQIKTDK</sequence>
<dbReference type="Pfam" id="PF00753">
    <property type="entry name" value="Lactamase_B"/>
    <property type="match status" value="1"/>
</dbReference>
<dbReference type="SMART" id="SM00849">
    <property type="entry name" value="Lactamase_B"/>
    <property type="match status" value="1"/>
</dbReference>
<accession>A0A645CBA6</accession>
<gene>
    <name evidence="2" type="primary">comEC_16</name>
    <name evidence="2" type="ORF">SDC9_121211</name>
</gene>
<dbReference type="PANTHER" id="PTHR30619:SF1">
    <property type="entry name" value="RECOMBINATION PROTEIN 2"/>
    <property type="match status" value="1"/>
</dbReference>
<protein>
    <submittedName>
        <fullName evidence="2">ComE operon protein 3</fullName>
    </submittedName>
</protein>
<feature type="domain" description="Metallo-beta-lactamase" evidence="1">
    <location>
        <begin position="47"/>
        <end position="246"/>
    </location>
</feature>
<proteinExistence type="predicted"/>
<dbReference type="CDD" id="cd07731">
    <property type="entry name" value="ComA-like_MBL-fold"/>
    <property type="match status" value="1"/>
</dbReference>
<name>A0A645CBA6_9ZZZZ</name>
<comment type="caution">
    <text evidence="2">The sequence shown here is derived from an EMBL/GenBank/DDBJ whole genome shotgun (WGS) entry which is preliminary data.</text>
</comment>
<dbReference type="InterPro" id="IPR036866">
    <property type="entry name" value="RibonucZ/Hydroxyglut_hydro"/>
</dbReference>
<dbReference type="AlphaFoldDB" id="A0A645CBA6"/>
<organism evidence="2">
    <name type="scientific">bioreactor metagenome</name>
    <dbReference type="NCBI Taxonomy" id="1076179"/>
    <lineage>
        <taxon>unclassified sequences</taxon>
        <taxon>metagenomes</taxon>
        <taxon>ecological metagenomes</taxon>
    </lineage>
</organism>
<evidence type="ECO:0000313" key="2">
    <source>
        <dbReference type="EMBL" id="MPM74226.1"/>
    </source>
</evidence>
<evidence type="ECO:0000259" key="1">
    <source>
        <dbReference type="SMART" id="SM00849"/>
    </source>
</evidence>
<dbReference type="PANTHER" id="PTHR30619">
    <property type="entry name" value="DNA INTERNALIZATION/COMPETENCE PROTEIN COMEC/REC2"/>
    <property type="match status" value="1"/>
</dbReference>
<dbReference type="EMBL" id="VSSQ01025826">
    <property type="protein sequence ID" value="MPM74226.1"/>
    <property type="molecule type" value="Genomic_DNA"/>
</dbReference>
<dbReference type="InterPro" id="IPR052159">
    <property type="entry name" value="Competence_DNA_uptake"/>
</dbReference>
<dbReference type="InterPro" id="IPR035681">
    <property type="entry name" value="ComA-like_MBL"/>
</dbReference>
<dbReference type="PROSITE" id="PS51257">
    <property type="entry name" value="PROKAR_LIPOPROTEIN"/>
    <property type="match status" value="1"/>
</dbReference>
<dbReference type="Gene3D" id="3.60.15.10">
    <property type="entry name" value="Ribonuclease Z/Hydroxyacylglutathione hydrolase-like"/>
    <property type="match status" value="1"/>
</dbReference>
<reference evidence="2" key="1">
    <citation type="submission" date="2019-08" db="EMBL/GenBank/DDBJ databases">
        <authorList>
            <person name="Kucharzyk K."/>
            <person name="Murdoch R.W."/>
            <person name="Higgins S."/>
            <person name="Loffler F."/>
        </authorList>
    </citation>
    <scope>NUCLEOTIDE SEQUENCE</scope>
</reference>